<comment type="similarity">
    <text evidence="2 8">Belongs to the lactate permease family.</text>
</comment>
<name>A0A2D3WIS5_9BACT</name>
<sequence>MQTWQQVYAPIGGSLGLSALVALIPIVFFFMALAVFRMKGHLAATITLALSMIVAVVA</sequence>
<comment type="function">
    <text evidence="8">Uptake of L-lactate across the membrane. Can also transport D-lactate and glycolate.</text>
</comment>
<proteinExistence type="inferred from homology"/>
<dbReference type="InterPro" id="IPR003804">
    <property type="entry name" value="Lactate_perm"/>
</dbReference>
<dbReference type="GO" id="GO:0015129">
    <property type="term" value="F:lactate transmembrane transporter activity"/>
    <property type="evidence" value="ECO:0007669"/>
    <property type="project" value="UniProtKB-UniRule"/>
</dbReference>
<feature type="transmembrane region" description="Helical" evidence="8">
    <location>
        <begin position="7"/>
        <end position="34"/>
    </location>
</feature>
<evidence type="ECO:0000256" key="5">
    <source>
        <dbReference type="ARBA" id="ARBA00022692"/>
    </source>
</evidence>
<reference evidence="9 10" key="1">
    <citation type="journal article" date="2017" name="Front. Microbiol.">
        <title>Comparative Genomic Analysis of the Class Epsilonproteobacteria and Proposed Reclassification to Epsilonbacteraeota (phyl. nov.).</title>
        <authorList>
            <person name="Waite D.W."/>
            <person name="Vanwonterghem I."/>
            <person name="Rinke C."/>
            <person name="Parks D.H."/>
            <person name="Zhang Y."/>
            <person name="Takai K."/>
            <person name="Sievert S.M."/>
            <person name="Simon J."/>
            <person name="Campbell B.J."/>
            <person name="Hanson T.E."/>
            <person name="Woyke T."/>
            <person name="Klotz M.G."/>
            <person name="Hugenholtz P."/>
        </authorList>
    </citation>
    <scope>NUCLEOTIDE SEQUENCE [LARGE SCALE GENOMIC DNA]</scope>
    <source>
        <strain evidence="9">UBA11420</strain>
    </source>
</reference>
<evidence type="ECO:0000256" key="4">
    <source>
        <dbReference type="ARBA" id="ARBA00022475"/>
    </source>
</evidence>
<evidence type="ECO:0000256" key="3">
    <source>
        <dbReference type="ARBA" id="ARBA00022448"/>
    </source>
</evidence>
<dbReference type="GO" id="GO:0005886">
    <property type="term" value="C:plasma membrane"/>
    <property type="evidence" value="ECO:0007669"/>
    <property type="project" value="UniProtKB-SubCell"/>
</dbReference>
<dbReference type="Proteomes" id="UP000231638">
    <property type="component" value="Unassembled WGS sequence"/>
</dbReference>
<feature type="non-terminal residue" evidence="9">
    <location>
        <position position="58"/>
    </location>
</feature>
<comment type="caution">
    <text evidence="8">Lacks conserved residue(s) required for the propagation of feature annotation.</text>
</comment>
<evidence type="ECO:0000313" key="10">
    <source>
        <dbReference type="Proteomes" id="UP000231638"/>
    </source>
</evidence>
<dbReference type="EMBL" id="DLUG01000133">
    <property type="protein sequence ID" value="DAB36433.1"/>
    <property type="molecule type" value="Genomic_DNA"/>
</dbReference>
<comment type="caution">
    <text evidence="9">The sequence shown here is derived from an EMBL/GenBank/DDBJ whole genome shotgun (WGS) entry which is preliminary data.</text>
</comment>
<keyword evidence="7 8" id="KW-0472">Membrane</keyword>
<keyword evidence="5 8" id="KW-0812">Transmembrane</keyword>
<dbReference type="AlphaFoldDB" id="A0A2D3WIS5"/>
<keyword evidence="3 8" id="KW-0813">Transport</keyword>
<organism evidence="9 10">
    <name type="scientific">Sulfurospirillum cavolei</name>
    <dbReference type="NCBI Taxonomy" id="366522"/>
    <lineage>
        <taxon>Bacteria</taxon>
        <taxon>Pseudomonadati</taxon>
        <taxon>Campylobacterota</taxon>
        <taxon>Epsilonproteobacteria</taxon>
        <taxon>Campylobacterales</taxon>
        <taxon>Sulfurospirillaceae</taxon>
        <taxon>Sulfurospirillum</taxon>
    </lineage>
</organism>
<dbReference type="GO" id="GO:0015295">
    <property type="term" value="F:solute:proton symporter activity"/>
    <property type="evidence" value="ECO:0007669"/>
    <property type="project" value="TreeGrafter"/>
</dbReference>
<comment type="subcellular location">
    <subcellularLocation>
        <location evidence="1 8">Cell membrane</location>
        <topology evidence="1 8">Multi-pass membrane protein</topology>
    </subcellularLocation>
</comment>
<gene>
    <name evidence="9" type="ORF">CFH80_04925</name>
</gene>
<keyword evidence="6 8" id="KW-1133">Transmembrane helix</keyword>
<dbReference type="PANTHER" id="PTHR30003">
    <property type="entry name" value="L-LACTATE PERMEASE"/>
    <property type="match status" value="1"/>
</dbReference>
<evidence type="ECO:0000256" key="7">
    <source>
        <dbReference type="ARBA" id="ARBA00023136"/>
    </source>
</evidence>
<dbReference type="Pfam" id="PF02652">
    <property type="entry name" value="Lactate_perm"/>
    <property type="match status" value="1"/>
</dbReference>
<evidence type="ECO:0000313" key="9">
    <source>
        <dbReference type="EMBL" id="DAB36433.1"/>
    </source>
</evidence>
<dbReference type="PANTHER" id="PTHR30003:SF0">
    <property type="entry name" value="GLYCOLATE PERMEASE GLCA-RELATED"/>
    <property type="match status" value="1"/>
</dbReference>
<evidence type="ECO:0000256" key="6">
    <source>
        <dbReference type="ARBA" id="ARBA00022989"/>
    </source>
</evidence>
<feature type="transmembrane region" description="Helical" evidence="8">
    <location>
        <begin position="40"/>
        <end position="57"/>
    </location>
</feature>
<evidence type="ECO:0000256" key="1">
    <source>
        <dbReference type="ARBA" id="ARBA00004651"/>
    </source>
</evidence>
<evidence type="ECO:0000256" key="8">
    <source>
        <dbReference type="RuleBase" id="RU365092"/>
    </source>
</evidence>
<keyword evidence="4 8" id="KW-1003">Cell membrane</keyword>
<evidence type="ECO:0000256" key="2">
    <source>
        <dbReference type="ARBA" id="ARBA00010100"/>
    </source>
</evidence>
<protein>
    <recommendedName>
        <fullName evidence="8">L-lactate permease</fullName>
    </recommendedName>
</protein>
<accession>A0A2D3WIS5</accession>